<protein>
    <submittedName>
        <fullName evidence="1">Uncharacterized protein</fullName>
    </submittedName>
</protein>
<proteinExistence type="predicted"/>
<reference evidence="1" key="2">
    <citation type="journal article" date="2015" name="Data Brief">
        <title>Shoot transcriptome of the giant reed, Arundo donax.</title>
        <authorList>
            <person name="Barrero R.A."/>
            <person name="Guerrero F.D."/>
            <person name="Moolhuijzen P."/>
            <person name="Goolsby J.A."/>
            <person name="Tidwell J."/>
            <person name="Bellgard S.E."/>
            <person name="Bellgard M.I."/>
        </authorList>
    </citation>
    <scope>NUCLEOTIDE SEQUENCE</scope>
    <source>
        <tissue evidence="1">Shoot tissue taken approximately 20 cm above the soil surface</tissue>
    </source>
</reference>
<reference evidence="1" key="1">
    <citation type="submission" date="2014-09" db="EMBL/GenBank/DDBJ databases">
        <authorList>
            <person name="Magalhaes I.L.F."/>
            <person name="Oliveira U."/>
            <person name="Santos F.R."/>
            <person name="Vidigal T.H.D.A."/>
            <person name="Brescovit A.D."/>
            <person name="Santos A.J."/>
        </authorList>
    </citation>
    <scope>NUCLEOTIDE SEQUENCE</scope>
    <source>
        <tissue evidence="1">Shoot tissue taken approximately 20 cm above the soil surface</tissue>
    </source>
</reference>
<evidence type="ECO:0000313" key="1">
    <source>
        <dbReference type="EMBL" id="JAD34720.1"/>
    </source>
</evidence>
<dbReference type="EMBL" id="GBRH01263175">
    <property type="protein sequence ID" value="JAD34720.1"/>
    <property type="molecule type" value="Transcribed_RNA"/>
</dbReference>
<sequence length="51" mass="5885">MCYFVIFTRTVTKQEIAKIFTDQGLQFMNTHPQDKILTINKPQIISLQAGL</sequence>
<organism evidence="1">
    <name type="scientific">Arundo donax</name>
    <name type="common">Giant reed</name>
    <name type="synonym">Donax arundinaceus</name>
    <dbReference type="NCBI Taxonomy" id="35708"/>
    <lineage>
        <taxon>Eukaryota</taxon>
        <taxon>Viridiplantae</taxon>
        <taxon>Streptophyta</taxon>
        <taxon>Embryophyta</taxon>
        <taxon>Tracheophyta</taxon>
        <taxon>Spermatophyta</taxon>
        <taxon>Magnoliopsida</taxon>
        <taxon>Liliopsida</taxon>
        <taxon>Poales</taxon>
        <taxon>Poaceae</taxon>
        <taxon>PACMAD clade</taxon>
        <taxon>Arundinoideae</taxon>
        <taxon>Arundineae</taxon>
        <taxon>Arundo</taxon>
    </lineage>
</organism>
<accession>A0A0A8ZDB2</accession>
<name>A0A0A8ZDB2_ARUDO</name>
<dbReference type="AlphaFoldDB" id="A0A0A8ZDB2"/>